<keyword evidence="10" id="KW-1133">Transmembrane helix</keyword>
<comment type="pathway">
    <text evidence="3">Protein modification; protein glycosylation.</text>
</comment>
<dbReference type="InterPro" id="IPR051757">
    <property type="entry name" value="Beta-gal_alpha2-3_sialyltrans"/>
</dbReference>
<comment type="subcellular location">
    <subcellularLocation>
        <location evidence="1">Golgi apparatus membrane</location>
        <topology evidence="1">Single-pass type II membrane protein</topology>
    </subcellularLocation>
    <subcellularLocation>
        <location evidence="14">Golgi apparatus</location>
        <location evidence="14">Golgi stack membrane</location>
    </subcellularLocation>
    <subcellularLocation>
        <location evidence="2">Secreted</location>
    </subcellularLocation>
</comment>
<protein>
    <recommendedName>
        <fullName evidence="15">beta-galactoside alpha-2,3-sialyltransferase</fullName>
        <ecNumber evidence="15">2.4.3.4</ecNumber>
    </recommendedName>
    <alternativeName>
        <fullName evidence="17">Gal-NAc6S</fullName>
    </alternativeName>
    <alternativeName>
        <fullName evidence="16">Gal-beta-1,3-GalNAc-alpha-2,3-sialyltransferase</fullName>
    </alternativeName>
</protein>
<dbReference type="OrthoDB" id="10264956at2759"/>
<evidence type="ECO:0000256" key="14">
    <source>
        <dbReference type="ARBA" id="ARBA00037859"/>
    </source>
</evidence>
<keyword evidence="5" id="KW-0964">Secreted</keyword>
<keyword evidence="20" id="KW-1185">Reference proteome</keyword>
<dbReference type="Proteomes" id="UP000230750">
    <property type="component" value="Unassembled WGS sequence"/>
</dbReference>
<keyword evidence="8" id="KW-0812">Transmembrane</keyword>
<keyword evidence="6" id="KW-0328">Glycosyltransferase</keyword>
<dbReference type="GO" id="GO:1901137">
    <property type="term" value="P:carbohydrate derivative biosynthetic process"/>
    <property type="evidence" value="ECO:0007669"/>
    <property type="project" value="UniProtKB-ARBA"/>
</dbReference>
<reference evidence="19 20" key="1">
    <citation type="journal article" date="2017" name="PLoS Biol.">
        <title>The sea cucumber genome provides insights into morphological evolution and visceral regeneration.</title>
        <authorList>
            <person name="Zhang X."/>
            <person name="Sun L."/>
            <person name="Yuan J."/>
            <person name="Sun Y."/>
            <person name="Gao Y."/>
            <person name="Zhang L."/>
            <person name="Li S."/>
            <person name="Dai H."/>
            <person name="Hamel J.F."/>
            <person name="Liu C."/>
            <person name="Yu Y."/>
            <person name="Liu S."/>
            <person name="Lin W."/>
            <person name="Guo K."/>
            <person name="Jin S."/>
            <person name="Xu P."/>
            <person name="Storey K.B."/>
            <person name="Huan P."/>
            <person name="Zhang T."/>
            <person name="Zhou Y."/>
            <person name="Zhang J."/>
            <person name="Lin C."/>
            <person name="Li X."/>
            <person name="Xing L."/>
            <person name="Huo D."/>
            <person name="Sun M."/>
            <person name="Wang L."/>
            <person name="Mercier A."/>
            <person name="Li F."/>
            <person name="Yang H."/>
            <person name="Xiang J."/>
        </authorList>
    </citation>
    <scope>NUCLEOTIDE SEQUENCE [LARGE SCALE GENOMIC DNA]</scope>
    <source>
        <strain evidence="19">Shaxun</strain>
        <tissue evidence="19">Muscle</tissue>
    </source>
</reference>
<dbReference type="STRING" id="307972.A0A2G8L0U1"/>
<dbReference type="PANTHER" id="PTHR46032">
    <property type="entry name" value="ALPHA-2,3-SIALYLTRANSFERASE ST3GAL I ISOFORM X1"/>
    <property type="match status" value="1"/>
</dbReference>
<dbReference type="PIRSF" id="PIRSF005557">
    <property type="entry name" value="Sialyl_trans"/>
    <property type="match status" value="1"/>
</dbReference>
<evidence type="ECO:0000256" key="16">
    <source>
        <dbReference type="ARBA" id="ARBA00042448"/>
    </source>
</evidence>
<dbReference type="InterPro" id="IPR012163">
    <property type="entry name" value="Sialyl_trans"/>
</dbReference>
<evidence type="ECO:0000256" key="7">
    <source>
        <dbReference type="ARBA" id="ARBA00022679"/>
    </source>
</evidence>
<evidence type="ECO:0000256" key="12">
    <source>
        <dbReference type="ARBA" id="ARBA00023136"/>
    </source>
</evidence>
<dbReference type="GO" id="GO:0000139">
    <property type="term" value="C:Golgi membrane"/>
    <property type="evidence" value="ECO:0007669"/>
    <property type="project" value="UniProtKB-SubCell"/>
</dbReference>
<sequence>MGVLMYQVNVTRKQTDIEQSMKREVDVMTALMLYNVDNSNNHDHNQSECQYLWKAKTADGWFEQNFKSSLKPTWTATHDNISMDAFQWWMSLSSSNETYDAVLHLAKELVDTDRDGFLNRSTSTSCIRCAVVGNSQNLKRSGYGQLINKHNMIIRMNQCPTKGYEKDVGSRTTHYIAYPSSFNDDYLTADASLVFAAFNLEDMKWLKSKLIDSSNITKSDDANLIDKNKVFLFNPELMWHIKHQWGLGKGKWASTGLLSVFFALQQCDEVNIFGFGANHKGNWDHYFEDNNGETNSQFRETLVHDSEAETGLLNKLVKAKKIRMFKGFR</sequence>
<dbReference type="InterPro" id="IPR038578">
    <property type="entry name" value="GT29-like_sf"/>
</dbReference>
<accession>A0A2G8L0U1</accession>
<keyword evidence="11" id="KW-0333">Golgi apparatus</keyword>
<comment type="similarity">
    <text evidence="4">Belongs to the glycosyltransferase 29 family.</text>
</comment>
<feature type="disulfide bond" evidence="18">
    <location>
        <begin position="129"/>
        <end position="267"/>
    </location>
</feature>
<dbReference type="Pfam" id="PF00777">
    <property type="entry name" value="Glyco_transf_29"/>
    <property type="match status" value="1"/>
</dbReference>
<organism evidence="19 20">
    <name type="scientific">Stichopus japonicus</name>
    <name type="common">Sea cucumber</name>
    <dbReference type="NCBI Taxonomy" id="307972"/>
    <lineage>
        <taxon>Eukaryota</taxon>
        <taxon>Metazoa</taxon>
        <taxon>Echinodermata</taxon>
        <taxon>Eleutherozoa</taxon>
        <taxon>Echinozoa</taxon>
        <taxon>Holothuroidea</taxon>
        <taxon>Aspidochirotacea</taxon>
        <taxon>Aspidochirotida</taxon>
        <taxon>Stichopodidae</taxon>
        <taxon>Apostichopus</taxon>
    </lineage>
</organism>
<keyword evidence="12" id="KW-0472">Membrane</keyword>
<comment type="caution">
    <text evidence="19">The sequence shown here is derived from an EMBL/GenBank/DDBJ whole genome shotgun (WGS) entry which is preliminary data.</text>
</comment>
<evidence type="ECO:0000256" key="11">
    <source>
        <dbReference type="ARBA" id="ARBA00023034"/>
    </source>
</evidence>
<keyword evidence="9" id="KW-0735">Signal-anchor</keyword>
<dbReference type="FunFam" id="3.90.1480.20:FF:000015">
    <property type="entry name" value="Lactosylceramide alpha-2,3-sialyltransferase"/>
    <property type="match status" value="1"/>
</dbReference>
<evidence type="ECO:0000256" key="18">
    <source>
        <dbReference type="PIRSR" id="PIRSR005557-2"/>
    </source>
</evidence>
<dbReference type="EC" id="2.4.3.4" evidence="15"/>
<evidence type="ECO:0000256" key="15">
    <source>
        <dbReference type="ARBA" id="ARBA00039107"/>
    </source>
</evidence>
<evidence type="ECO:0000313" key="19">
    <source>
        <dbReference type="EMBL" id="PIK53879.1"/>
    </source>
</evidence>
<proteinExistence type="inferred from homology"/>
<evidence type="ECO:0000313" key="20">
    <source>
        <dbReference type="Proteomes" id="UP000230750"/>
    </source>
</evidence>
<dbReference type="Gene3D" id="3.90.1480.20">
    <property type="entry name" value="Glycosyl transferase family 29"/>
    <property type="match status" value="1"/>
</dbReference>
<dbReference type="PANTHER" id="PTHR46032:SF2">
    <property type="entry name" value="GAL BETA 1,3-GALNAC ALPHA-2,3-SIALYL TRANSFERASE-RELATED"/>
    <property type="match status" value="1"/>
</dbReference>
<evidence type="ECO:0000256" key="6">
    <source>
        <dbReference type="ARBA" id="ARBA00022676"/>
    </source>
</evidence>
<evidence type="ECO:0000256" key="5">
    <source>
        <dbReference type="ARBA" id="ARBA00022525"/>
    </source>
</evidence>
<evidence type="ECO:0000256" key="9">
    <source>
        <dbReference type="ARBA" id="ARBA00022968"/>
    </source>
</evidence>
<keyword evidence="13" id="KW-0325">Glycoprotein</keyword>
<dbReference type="AlphaFoldDB" id="A0A2G8L0U1"/>
<evidence type="ECO:0000256" key="2">
    <source>
        <dbReference type="ARBA" id="ARBA00004613"/>
    </source>
</evidence>
<evidence type="ECO:0000256" key="17">
    <source>
        <dbReference type="ARBA" id="ARBA00042991"/>
    </source>
</evidence>
<evidence type="ECO:0000256" key="10">
    <source>
        <dbReference type="ARBA" id="ARBA00022989"/>
    </source>
</evidence>
<evidence type="ECO:0000256" key="8">
    <source>
        <dbReference type="ARBA" id="ARBA00022692"/>
    </source>
</evidence>
<keyword evidence="7 19" id="KW-0808">Transferase</keyword>
<dbReference type="GO" id="GO:0003836">
    <property type="term" value="F:beta-galactoside (CMP) alpha-2,3-sialyltransferase activity"/>
    <property type="evidence" value="ECO:0007669"/>
    <property type="project" value="UniProtKB-EC"/>
</dbReference>
<evidence type="ECO:0000256" key="13">
    <source>
        <dbReference type="ARBA" id="ARBA00023180"/>
    </source>
</evidence>
<evidence type="ECO:0000256" key="3">
    <source>
        <dbReference type="ARBA" id="ARBA00004922"/>
    </source>
</evidence>
<name>A0A2G8L0U1_STIJA</name>
<dbReference type="EMBL" id="MRZV01000270">
    <property type="protein sequence ID" value="PIK53879.1"/>
    <property type="molecule type" value="Genomic_DNA"/>
</dbReference>
<evidence type="ECO:0000256" key="1">
    <source>
        <dbReference type="ARBA" id="ARBA00004323"/>
    </source>
</evidence>
<dbReference type="InterPro" id="IPR001675">
    <property type="entry name" value="Glyco_trans_29"/>
</dbReference>
<gene>
    <name evidence="19" type="ORF">BSL78_09197</name>
</gene>
<evidence type="ECO:0000256" key="4">
    <source>
        <dbReference type="ARBA" id="ARBA00006003"/>
    </source>
</evidence>
<dbReference type="GO" id="GO:0032580">
    <property type="term" value="C:Golgi cisterna membrane"/>
    <property type="evidence" value="ECO:0007669"/>
    <property type="project" value="UniProtKB-SubCell"/>
</dbReference>
<dbReference type="GO" id="GO:0005576">
    <property type="term" value="C:extracellular region"/>
    <property type="evidence" value="ECO:0007669"/>
    <property type="project" value="UniProtKB-SubCell"/>
</dbReference>